<accession>A0A183MY92</accession>
<sequence>MSSRHEKDRKITVDDEGIPNCVTEYANVVSTSRQFVRSQIIPDDQSQLCTQYPLCLQNSRVLNNDCGDTCMTRNAESKRHGESVSEDPSKSFVFSNMSQFGNKQILGDDFRTSYSVKRPYESFCFVSNSSAKRNCCTVGQDECEEKSHEPSTSNNQFDSLGSRGFDLSSEIRIAARRSENHSLPLAHNLTYESGVINEVPDNALKLTENKYRSERKSPPYCVAHSLTMAEMEQAKKFEKDENLIPFFSPLSKSRAPSSAVSPESSYGNSVVSISKRNSIFIGSAAQRSRDVNKDSCFIQEAVDSSGIYIPGVDLLIDDSECEPIDLISRFSRTPMSSPKIVDPGSTISCALAGPLSSSHIFNQLDSNVAQRRTSSAATSSLSAVSAGMELSKATKERCAQLRQRRRAQPTERQPLPALHLHLSKDGTSPLPPGWQRAPNTRRSTEGQDLGDSSGTYAYYYYHVRTRQTRWDPPVYPWDADPTDTLLGETGEDDPEAPYNWGCASRFAVTHEEIEAMYNRVRQRILERQCIDLLHELAGRPDAPQDVTEQGFAMEVNEQTTIFLFQLFTLVHNTLRGFRDARCKLGRIVNDEDLYYLTKKVVYSLLLHTIALYKNSLAQAVILKEIQKFHQTQAANTSLFSTVLTPELPLTVRSRVTTYVRRYMESKGAFYRRRVQLIPATGISRPEQAAHLKPDPAIFKPSVNSSMRSRPVTHPQNFSNVSHHTNYVNNAFTQSAPPINTTAVIPTRR</sequence>
<dbReference type="CDD" id="cd00201">
    <property type="entry name" value="WW"/>
    <property type="match status" value="1"/>
</dbReference>
<proteinExistence type="predicted"/>
<dbReference type="Proteomes" id="UP000277204">
    <property type="component" value="Unassembled WGS sequence"/>
</dbReference>
<dbReference type="PROSITE" id="PS50020">
    <property type="entry name" value="WW_DOMAIN_2"/>
    <property type="match status" value="1"/>
</dbReference>
<dbReference type="STRING" id="48269.A0A183MY92"/>
<dbReference type="InterPro" id="IPR038190">
    <property type="entry name" value="SRI_sf"/>
</dbReference>
<evidence type="ECO:0000313" key="2">
    <source>
        <dbReference type="EMBL" id="VDP37991.1"/>
    </source>
</evidence>
<feature type="region of interest" description="Disordered" evidence="1">
    <location>
        <begin position="394"/>
        <end position="449"/>
    </location>
</feature>
<organism evidence="2 3">
    <name type="scientific">Schistosoma margrebowiei</name>
    <dbReference type="NCBI Taxonomy" id="48269"/>
    <lineage>
        <taxon>Eukaryota</taxon>
        <taxon>Metazoa</taxon>
        <taxon>Spiralia</taxon>
        <taxon>Lophotrochozoa</taxon>
        <taxon>Platyhelminthes</taxon>
        <taxon>Trematoda</taxon>
        <taxon>Digenea</taxon>
        <taxon>Strigeidida</taxon>
        <taxon>Schistosomatoidea</taxon>
        <taxon>Schistosomatidae</taxon>
        <taxon>Schistosoma</taxon>
    </lineage>
</organism>
<evidence type="ECO:0000313" key="3">
    <source>
        <dbReference type="Proteomes" id="UP000277204"/>
    </source>
</evidence>
<dbReference type="EMBL" id="UZAI01018543">
    <property type="protein sequence ID" value="VDP37991.1"/>
    <property type="molecule type" value="Genomic_DNA"/>
</dbReference>
<evidence type="ECO:0000256" key="1">
    <source>
        <dbReference type="SAM" id="MobiDB-lite"/>
    </source>
</evidence>
<keyword evidence="3" id="KW-1185">Reference proteome</keyword>
<protein>
    <submittedName>
        <fullName evidence="2">Uncharacterized protein</fullName>
    </submittedName>
</protein>
<gene>
    <name evidence="2" type="ORF">SMRZ_LOCUS21017</name>
</gene>
<name>A0A183MY92_9TREM</name>
<dbReference type="InterPro" id="IPR001202">
    <property type="entry name" value="WW_dom"/>
</dbReference>
<dbReference type="AlphaFoldDB" id="A0A183MY92"/>
<reference evidence="2 3" key="1">
    <citation type="submission" date="2018-11" db="EMBL/GenBank/DDBJ databases">
        <authorList>
            <consortium name="Pathogen Informatics"/>
        </authorList>
    </citation>
    <scope>NUCLEOTIDE SEQUENCE [LARGE SCALE GENOMIC DNA]</scope>
    <source>
        <strain evidence="2 3">Zambia</strain>
    </source>
</reference>
<dbReference type="Gene3D" id="1.10.1740.100">
    <property type="entry name" value="Set2, Rpb1 interacting domain"/>
    <property type="match status" value="1"/>
</dbReference>